<feature type="domain" description="DUF3298" evidence="2">
    <location>
        <begin position="284"/>
        <end position="353"/>
    </location>
</feature>
<keyword evidence="5" id="KW-1185">Reference proteome</keyword>
<sequence length="368" mass="40112">MSKISMKNGRKWGVGLLAAGLLLGGGVLPVHTSFAAPAVKNPSKADTVAVLKWNGALTQQTGIVRNGQVFVPVTFLRDVVKLPVTYSQKDSAYTIGKDSAKMKLLVSSYGVSITVNNFFINDYEGLNVNNRLYVPLGLLTDYMGYKGDWNAPSGRLNLMVSPQNALKITTANYAKGSEDKGAVINLDYPQVSGLANTDVQQKINAALKQSTMRFAASAEEDIAGRDKQSPPYSYDAGYAVTYNQNGVLSVLLNQYGYSGGAHGMSYRQAFTFSLKDGKQLLLGDLFGANPNYKKDLNTKLSQRFKADESYFGGFTGLNTEQSYYLKDGKVVIFFQLYEYTPYAAGFPEFAFTFKELLPNGGSPFSALK</sequence>
<evidence type="ECO:0000313" key="4">
    <source>
        <dbReference type="EMBL" id="NUU59268.1"/>
    </source>
</evidence>
<dbReference type="InterPro" id="IPR036582">
    <property type="entry name" value="Mao_N_sf"/>
</dbReference>
<dbReference type="Gene3D" id="3.30.565.40">
    <property type="entry name" value="Fervidobacterium nodosum Rt17-B1 like"/>
    <property type="match status" value="1"/>
</dbReference>
<evidence type="ECO:0000313" key="5">
    <source>
        <dbReference type="Proteomes" id="UP000564806"/>
    </source>
</evidence>
<dbReference type="SUPFAM" id="SSF55383">
    <property type="entry name" value="Copper amine oxidase, domain N"/>
    <property type="match status" value="1"/>
</dbReference>
<dbReference type="Pfam" id="PF07833">
    <property type="entry name" value="Cu_amine_oxidN1"/>
    <property type="match status" value="1"/>
</dbReference>
<dbReference type="InterPro" id="IPR012854">
    <property type="entry name" value="Cu_amine_oxidase-like_N"/>
</dbReference>
<evidence type="ECO:0000259" key="3">
    <source>
        <dbReference type="Pfam" id="PF13739"/>
    </source>
</evidence>
<proteinExistence type="predicted"/>
<dbReference type="AlphaFoldDB" id="A0A850EET5"/>
<reference evidence="4" key="1">
    <citation type="submission" date="2020-06" db="EMBL/GenBank/DDBJ databases">
        <title>Paenibacillus sp. nov., isolated from soil.</title>
        <authorList>
            <person name="Seo Y.L."/>
        </authorList>
    </citation>
    <scope>NUCLEOTIDE SEQUENCE [LARGE SCALE GENOMIC DNA]</scope>
    <source>
        <strain evidence="4">JW14</strain>
    </source>
</reference>
<accession>A0A850EET5</accession>
<name>A0A850EET5_9BACL</name>
<dbReference type="InterPro" id="IPR025303">
    <property type="entry name" value="PdaC"/>
</dbReference>
<protein>
    <submittedName>
        <fullName evidence="4">DUF4163 domain-containing protein</fullName>
    </submittedName>
</protein>
<comment type="caution">
    <text evidence="4">The sequence shown here is derived from an EMBL/GenBank/DDBJ whole genome shotgun (WGS) entry which is preliminary data.</text>
</comment>
<feature type="domain" description="Copper amine oxidase-like N-terminal" evidence="1">
    <location>
        <begin position="59"/>
        <end position="152"/>
    </location>
</feature>
<gene>
    <name evidence="4" type="ORF">HPT30_02725</name>
</gene>
<dbReference type="InterPro" id="IPR037126">
    <property type="entry name" value="PdaC/RsiV-like_sf"/>
</dbReference>
<dbReference type="EMBL" id="JABWCS010000182">
    <property type="protein sequence ID" value="NUU59268.1"/>
    <property type="molecule type" value="Genomic_DNA"/>
</dbReference>
<feature type="domain" description="Deacetylase PdaC" evidence="3">
    <location>
        <begin position="183"/>
        <end position="265"/>
    </location>
</feature>
<dbReference type="InterPro" id="IPR021729">
    <property type="entry name" value="DUF3298"/>
</dbReference>
<organism evidence="4 5">
    <name type="scientific">Paenibacillus agri</name>
    <dbReference type="NCBI Taxonomy" id="2744309"/>
    <lineage>
        <taxon>Bacteria</taxon>
        <taxon>Bacillati</taxon>
        <taxon>Bacillota</taxon>
        <taxon>Bacilli</taxon>
        <taxon>Bacillales</taxon>
        <taxon>Paenibacillaceae</taxon>
        <taxon>Paenibacillus</taxon>
    </lineage>
</organism>
<dbReference type="Gene3D" id="3.90.640.20">
    <property type="entry name" value="Heat-shock cognate protein, ATPase"/>
    <property type="match status" value="1"/>
</dbReference>
<dbReference type="RefSeq" id="WP_175369964.1">
    <property type="nucleotide sequence ID" value="NZ_JABWCS010000182.1"/>
</dbReference>
<evidence type="ECO:0000259" key="2">
    <source>
        <dbReference type="Pfam" id="PF11738"/>
    </source>
</evidence>
<dbReference type="Pfam" id="PF13739">
    <property type="entry name" value="PdaC"/>
    <property type="match status" value="1"/>
</dbReference>
<dbReference type="Pfam" id="PF11738">
    <property type="entry name" value="DUF3298"/>
    <property type="match status" value="1"/>
</dbReference>
<evidence type="ECO:0000259" key="1">
    <source>
        <dbReference type="Pfam" id="PF07833"/>
    </source>
</evidence>
<dbReference type="Proteomes" id="UP000564806">
    <property type="component" value="Unassembled WGS sequence"/>
</dbReference>